<evidence type="ECO:0000256" key="9">
    <source>
        <dbReference type="ARBA" id="ARBA00024190"/>
    </source>
</evidence>
<dbReference type="Pfam" id="PF00400">
    <property type="entry name" value="WD40"/>
    <property type="match status" value="1"/>
</dbReference>
<feature type="repeat" description="WD" evidence="12">
    <location>
        <begin position="456"/>
        <end position="498"/>
    </location>
</feature>
<keyword evidence="4" id="KW-0677">Repeat</keyword>
<dbReference type="EMBL" id="HG721849">
    <property type="protein sequence ID" value="CDJ60435.1"/>
    <property type="molecule type" value="Genomic_DNA"/>
</dbReference>
<dbReference type="InterPro" id="IPR001680">
    <property type="entry name" value="WD40_rpt"/>
</dbReference>
<dbReference type="GO" id="GO:0120293">
    <property type="term" value="C:dynein axonemal particle"/>
    <property type="evidence" value="ECO:0007669"/>
    <property type="project" value="UniProtKB-SubCell"/>
</dbReference>
<keyword evidence="3 12" id="KW-0853">WD repeat</keyword>
<name>U6MFK1_EIMMA</name>
<evidence type="ECO:0000256" key="7">
    <source>
        <dbReference type="ARBA" id="ARBA00023212"/>
    </source>
</evidence>
<reference evidence="15" key="1">
    <citation type="submission" date="2013-10" db="EMBL/GenBank/DDBJ databases">
        <title>Genomic analysis of the causative agents of coccidiosis in chickens.</title>
        <authorList>
            <person name="Reid A.J."/>
            <person name="Blake D."/>
            <person name="Billington K."/>
            <person name="Browne H."/>
            <person name="Dunn M."/>
            <person name="Hung S."/>
            <person name="Kawahara F."/>
            <person name="Miranda-Saavedra D."/>
            <person name="Mourier T."/>
            <person name="Nagra H."/>
            <person name="Otto T.D."/>
            <person name="Rawlings N."/>
            <person name="Sanchez A."/>
            <person name="Sanders M."/>
            <person name="Subramaniam C."/>
            <person name="Tay Y."/>
            <person name="Dear P."/>
            <person name="Doerig C."/>
            <person name="Gruber A."/>
            <person name="Parkinson J."/>
            <person name="Shirley M."/>
            <person name="Wan K.L."/>
            <person name="Berriman M."/>
            <person name="Tomley F."/>
            <person name="Pain A."/>
        </authorList>
    </citation>
    <scope>NUCLEOTIDE SEQUENCE [LARGE SCALE GENOMIC DNA]</scope>
    <source>
        <strain evidence="15">Weybridge</strain>
    </source>
</reference>
<evidence type="ECO:0000256" key="14">
    <source>
        <dbReference type="SAM" id="Phobius"/>
    </source>
</evidence>
<feature type="transmembrane region" description="Helical" evidence="14">
    <location>
        <begin position="59"/>
        <end position="79"/>
    </location>
</feature>
<keyword evidence="5" id="KW-0282">Flagellum</keyword>
<keyword evidence="7" id="KW-0206">Cytoskeleton</keyword>
<dbReference type="OrthoDB" id="347743at2759"/>
<gene>
    <name evidence="15" type="ORF">EMWEY_00006490</name>
</gene>
<keyword evidence="14" id="KW-0812">Transmembrane</keyword>
<dbReference type="AlphaFoldDB" id="U6MFK1"/>
<dbReference type="SMART" id="SM00320">
    <property type="entry name" value="WD40"/>
    <property type="match status" value="3"/>
</dbReference>
<keyword evidence="8" id="KW-0966">Cell projection</keyword>
<dbReference type="VEuPathDB" id="ToxoDB:EMWEY_00006490"/>
<dbReference type="InterPro" id="IPR036322">
    <property type="entry name" value="WD40_repeat_dom_sf"/>
</dbReference>
<evidence type="ECO:0000256" key="1">
    <source>
        <dbReference type="ARBA" id="ARBA00004611"/>
    </source>
</evidence>
<dbReference type="Gene3D" id="2.130.10.10">
    <property type="entry name" value="YVTN repeat-like/Quinoprotein amine dehydrogenase"/>
    <property type="match status" value="2"/>
</dbReference>
<dbReference type="PROSITE" id="PS50082">
    <property type="entry name" value="WD_REPEATS_2"/>
    <property type="match status" value="1"/>
</dbReference>
<dbReference type="GO" id="GO:0005858">
    <property type="term" value="C:axonemal dynein complex"/>
    <property type="evidence" value="ECO:0007669"/>
    <property type="project" value="TreeGrafter"/>
</dbReference>
<feature type="transmembrane region" description="Helical" evidence="14">
    <location>
        <begin position="30"/>
        <end position="53"/>
    </location>
</feature>
<proteinExistence type="predicted"/>
<sequence>MKGSLSEKDFEDEFADAPGDIRNTRSNWQVIRAAVIAAVAAAVAVVGGVAVDALVLVDAAGHAIVCAAAFVSAYVDLAVYAANTAVGFVSAAGLFDAAGATIFATAADTTHAALGAVAFVGMLVLVACERSLPQGVGRAALRIEAALSQQQFHQQQMIYRNYKAVDFGDENLPRSPSDRAVGCICIESATDEEVPQEERQASDSEGEEEQQGGVVRQQLKELLDFDGRHLSGGQGVRALAYHPIHRDTLCAALSSPPCSIDAPRSGQLQLWSIANPLYPQRTISCKSGVTTLGFGSQQPNLLAGKENSSSNNKGGGMVDGGIGIWDLRLPKDQPVLHSAGSEGAAGCQHTDTVWDLQWLLREGTEGLLSTGGDGQVLQWRLVNCVVMNVRRTPNPSALQLTGPRKEAPKAHLFRYSAGLSLDLARGEDSSIYFVAADDGVVHKCSLNYNEQFLSTYYGHKGPVKTVRVSPFSPHFLLTGSADWTVRLWAVGRHQEESEVFASTESPSAVMDVCWSPYDSTAFCCVFNNGRIELWNCSDQTADPAAVLYPSFGGERVARQLTQIRYAPCVPVVVVGDEEGRLSLISIQEEEVPAYSRQEQQDRLEQAFQCRASQQRGETLAGHSSL</sequence>
<feature type="region of interest" description="Disordered" evidence="13">
    <location>
        <begin position="192"/>
        <end position="214"/>
    </location>
</feature>
<dbReference type="Proteomes" id="UP000030763">
    <property type="component" value="Unassembled WGS sequence"/>
</dbReference>
<dbReference type="SUPFAM" id="SSF50978">
    <property type="entry name" value="WD40 repeat-like"/>
    <property type="match status" value="1"/>
</dbReference>
<evidence type="ECO:0000256" key="13">
    <source>
        <dbReference type="SAM" id="MobiDB-lite"/>
    </source>
</evidence>
<dbReference type="GO" id="GO:0045503">
    <property type="term" value="F:dynein light chain binding"/>
    <property type="evidence" value="ECO:0007669"/>
    <property type="project" value="TreeGrafter"/>
</dbReference>
<dbReference type="OMA" id="CICIESA"/>
<evidence type="ECO:0000313" key="16">
    <source>
        <dbReference type="Proteomes" id="UP000030763"/>
    </source>
</evidence>
<evidence type="ECO:0000256" key="10">
    <source>
        <dbReference type="ARBA" id="ARBA00040002"/>
    </source>
</evidence>
<dbReference type="RefSeq" id="XP_013337085.1">
    <property type="nucleotide sequence ID" value="XM_013481631.1"/>
</dbReference>
<keyword evidence="6" id="KW-0969">Cilium</keyword>
<evidence type="ECO:0000256" key="11">
    <source>
        <dbReference type="ARBA" id="ARBA00041557"/>
    </source>
</evidence>
<comment type="subcellular location">
    <subcellularLocation>
        <location evidence="1">Cytoplasm</location>
        <location evidence="1">Cytoskeleton</location>
        <location evidence="1">Flagellum axoneme</location>
    </subcellularLocation>
    <subcellularLocation>
        <location evidence="9">Dynein axonemal particle</location>
    </subcellularLocation>
</comment>
<evidence type="ECO:0000256" key="4">
    <source>
        <dbReference type="ARBA" id="ARBA00022737"/>
    </source>
</evidence>
<keyword evidence="14" id="KW-0472">Membrane</keyword>
<evidence type="ECO:0000256" key="5">
    <source>
        <dbReference type="ARBA" id="ARBA00022846"/>
    </source>
</evidence>
<evidence type="ECO:0000256" key="8">
    <source>
        <dbReference type="ARBA" id="ARBA00023273"/>
    </source>
</evidence>
<keyword evidence="16" id="KW-1185">Reference proteome</keyword>
<dbReference type="InterPro" id="IPR015943">
    <property type="entry name" value="WD40/YVTN_repeat-like_dom_sf"/>
</dbReference>
<feature type="transmembrane region" description="Helical" evidence="14">
    <location>
        <begin position="86"/>
        <end position="106"/>
    </location>
</feature>
<protein>
    <recommendedName>
        <fullName evidence="10">Dynein axonemal intermediate chain 4</fullName>
    </recommendedName>
    <alternativeName>
        <fullName evidence="11">WD repeat-containing protein 78</fullName>
    </alternativeName>
</protein>
<reference evidence="15" key="2">
    <citation type="submission" date="2013-10" db="EMBL/GenBank/DDBJ databases">
        <authorList>
            <person name="Aslett M."/>
        </authorList>
    </citation>
    <scope>NUCLEOTIDE SEQUENCE [LARGE SCALE GENOMIC DNA]</scope>
    <source>
        <strain evidence="15">Weybridge</strain>
    </source>
</reference>
<accession>U6MFK1</accession>
<evidence type="ECO:0000256" key="2">
    <source>
        <dbReference type="ARBA" id="ARBA00022490"/>
    </source>
</evidence>
<dbReference type="PANTHER" id="PTHR12442">
    <property type="entry name" value="DYNEIN INTERMEDIATE CHAIN"/>
    <property type="match status" value="1"/>
</dbReference>
<evidence type="ECO:0000256" key="12">
    <source>
        <dbReference type="PROSITE-ProRule" id="PRU00221"/>
    </source>
</evidence>
<evidence type="ECO:0000256" key="3">
    <source>
        <dbReference type="ARBA" id="ARBA00022574"/>
    </source>
</evidence>
<dbReference type="InterPro" id="IPR050687">
    <property type="entry name" value="Dynein_IC"/>
</dbReference>
<dbReference type="GO" id="GO:0003341">
    <property type="term" value="P:cilium movement"/>
    <property type="evidence" value="ECO:0007669"/>
    <property type="project" value="TreeGrafter"/>
</dbReference>
<dbReference type="PANTHER" id="PTHR12442:SF12">
    <property type="entry name" value="DYNEIN AXONEMAL INTERMEDIATE CHAIN 4"/>
    <property type="match status" value="1"/>
</dbReference>
<evidence type="ECO:0000313" key="15">
    <source>
        <dbReference type="EMBL" id="CDJ60435.1"/>
    </source>
</evidence>
<evidence type="ECO:0000256" key="6">
    <source>
        <dbReference type="ARBA" id="ARBA00023069"/>
    </source>
</evidence>
<keyword evidence="2" id="KW-0963">Cytoplasm</keyword>
<organism evidence="15 16">
    <name type="scientific">Eimeria maxima</name>
    <name type="common">Coccidian parasite</name>
    <dbReference type="NCBI Taxonomy" id="5804"/>
    <lineage>
        <taxon>Eukaryota</taxon>
        <taxon>Sar</taxon>
        <taxon>Alveolata</taxon>
        <taxon>Apicomplexa</taxon>
        <taxon>Conoidasida</taxon>
        <taxon>Coccidia</taxon>
        <taxon>Eucoccidiorida</taxon>
        <taxon>Eimeriorina</taxon>
        <taxon>Eimeriidae</taxon>
        <taxon>Eimeria</taxon>
    </lineage>
</organism>
<dbReference type="GO" id="GO:0045504">
    <property type="term" value="F:dynein heavy chain binding"/>
    <property type="evidence" value="ECO:0007669"/>
    <property type="project" value="TreeGrafter"/>
</dbReference>
<dbReference type="GeneID" id="25334635"/>
<keyword evidence="14" id="KW-1133">Transmembrane helix</keyword>
<dbReference type="PROSITE" id="PS50294">
    <property type="entry name" value="WD_REPEATS_REGION"/>
    <property type="match status" value="1"/>
</dbReference>